<reference evidence="1" key="1">
    <citation type="submission" date="2022-10" db="EMBL/GenBank/DDBJ databases">
        <title>Genome Sequence of Xylaria curta.</title>
        <authorList>
            <person name="Buettner E."/>
        </authorList>
    </citation>
    <scope>NUCLEOTIDE SEQUENCE</scope>
    <source>
        <strain evidence="1">Babe10</strain>
    </source>
</reference>
<dbReference type="EMBL" id="JAPDGR010000059">
    <property type="protein sequence ID" value="KAJ2997401.1"/>
    <property type="molecule type" value="Genomic_DNA"/>
</dbReference>
<protein>
    <submittedName>
        <fullName evidence="1">Uncharacterized protein</fullName>
    </submittedName>
</protein>
<comment type="caution">
    <text evidence="1">The sequence shown here is derived from an EMBL/GenBank/DDBJ whole genome shotgun (WGS) entry which is preliminary data.</text>
</comment>
<keyword evidence="2" id="KW-1185">Reference proteome</keyword>
<evidence type="ECO:0000313" key="2">
    <source>
        <dbReference type="Proteomes" id="UP001143856"/>
    </source>
</evidence>
<evidence type="ECO:0000313" key="1">
    <source>
        <dbReference type="EMBL" id="KAJ2997401.1"/>
    </source>
</evidence>
<proteinExistence type="predicted"/>
<accession>A0ACC1PRD6</accession>
<name>A0ACC1PRD6_9PEZI</name>
<organism evidence="1 2">
    <name type="scientific">Xylaria curta</name>
    <dbReference type="NCBI Taxonomy" id="42375"/>
    <lineage>
        <taxon>Eukaryota</taxon>
        <taxon>Fungi</taxon>
        <taxon>Dikarya</taxon>
        <taxon>Ascomycota</taxon>
        <taxon>Pezizomycotina</taxon>
        <taxon>Sordariomycetes</taxon>
        <taxon>Xylariomycetidae</taxon>
        <taxon>Xylariales</taxon>
        <taxon>Xylariaceae</taxon>
        <taxon>Xylaria</taxon>
    </lineage>
</organism>
<sequence length="359" mass="39894">MLVFAGIRFHVKVIIRRKVTPDDSELGTTLAAVVSPTPMTKNLGSLTKKLAKVSSAATDRASIRLVLFAVTKAKFGTHMWDLSLAHTFSDDFLIASFFTNWPSGLVWAFAKTSFFLMYLQIFGPLPWLRICVYAGLVVNWLFYTIVIISSFIYQVPNPGQTWQEGFLNERYTQSFKWTIPIASGSLILDTYIFILPIIAIFNLQLQVKKKVGVIAVFATGLLACVASSLSIYFKHLLDSHLNDYTYWIYPVLLTALIEMCVGISCSCMPSTAGFFKGGSGYWSSRGSRALSSIIGLFSGRKYSGRTGDSNSSWREVDSHTQFVGKGHYVDVHGEQGSTYELTGGNSGQEIHVQREYQVA</sequence>
<dbReference type="Proteomes" id="UP001143856">
    <property type="component" value="Unassembled WGS sequence"/>
</dbReference>
<gene>
    <name evidence="1" type="ORF">NUW58_g667</name>
</gene>